<organism evidence="8 9">
    <name type="scientific">Canis lupus familiaris</name>
    <name type="common">Dog</name>
    <name type="synonym">Canis familiaris</name>
    <dbReference type="NCBI Taxonomy" id="9615"/>
    <lineage>
        <taxon>Eukaryota</taxon>
        <taxon>Metazoa</taxon>
        <taxon>Chordata</taxon>
        <taxon>Craniata</taxon>
        <taxon>Vertebrata</taxon>
        <taxon>Euteleostomi</taxon>
        <taxon>Mammalia</taxon>
        <taxon>Eutheria</taxon>
        <taxon>Laurasiatheria</taxon>
        <taxon>Carnivora</taxon>
        <taxon>Caniformia</taxon>
        <taxon>Canidae</taxon>
        <taxon>Canis</taxon>
    </lineage>
</organism>
<gene>
    <name evidence="8" type="primary">CXCL6</name>
    <name evidence="8" type="synonym">LOC106557449</name>
</gene>
<dbReference type="InterPro" id="IPR036048">
    <property type="entry name" value="Interleukin_8-like_sf"/>
</dbReference>
<name>A0A8I3MYF9_CANLF</name>
<evidence type="ECO:0000256" key="2">
    <source>
        <dbReference type="ARBA" id="ARBA00010665"/>
    </source>
</evidence>
<dbReference type="Ensembl" id="ENSCAFT00845011189.1">
    <property type="protein sequence ID" value="ENSCAFP00845008729.1"/>
    <property type="gene ID" value="ENSCAFG00845006313.1"/>
</dbReference>
<dbReference type="FunCoup" id="A0A8I3MYF9">
    <property type="interactions" value="244"/>
</dbReference>
<dbReference type="Pfam" id="PF00048">
    <property type="entry name" value="IL8"/>
    <property type="match status" value="1"/>
</dbReference>
<dbReference type="CDD" id="cd00273">
    <property type="entry name" value="Chemokine_CXC"/>
    <property type="match status" value="1"/>
</dbReference>
<comment type="subcellular location">
    <subcellularLocation>
        <location evidence="1 7">Secreted</location>
    </subcellularLocation>
</comment>
<dbReference type="PRINTS" id="PR00436">
    <property type="entry name" value="INTERLEUKIN8"/>
</dbReference>
<dbReference type="KEGG" id="cfa:106557449"/>
<dbReference type="PANTHER" id="PTHR12015:SF201">
    <property type="entry name" value="C-X-C MOTIF CHEMOKINE 6"/>
    <property type="match status" value="1"/>
</dbReference>
<keyword evidence="9" id="KW-1185">Reference proteome</keyword>
<dbReference type="OrthoDB" id="8872899at2759"/>
<dbReference type="GO" id="GO:0071222">
    <property type="term" value="P:cellular response to lipopolysaccharide"/>
    <property type="evidence" value="ECO:0000318"/>
    <property type="project" value="GO_Central"/>
</dbReference>
<reference evidence="8" key="1">
    <citation type="submission" date="2020-03" db="EMBL/GenBank/DDBJ databases">
        <title>Long-read based genome assembly of a Labrador retriever dog.</title>
        <authorList>
            <person name="Eory L."/>
            <person name="Zhang W."/>
            <person name="Schoenebeck J."/>
        </authorList>
    </citation>
    <scope>NUCLEOTIDE SEQUENCE [LARGE SCALE GENOMIC DNA]</scope>
    <source>
        <strain evidence="8">Labrador retriever</strain>
    </source>
</reference>
<dbReference type="GO" id="GO:0006954">
    <property type="term" value="P:inflammatory response"/>
    <property type="evidence" value="ECO:0000318"/>
    <property type="project" value="GO_Central"/>
</dbReference>
<evidence type="ECO:0000256" key="5">
    <source>
        <dbReference type="ARBA" id="ARBA00022525"/>
    </source>
</evidence>
<dbReference type="GO" id="GO:0042119">
    <property type="term" value="P:neutrophil activation"/>
    <property type="evidence" value="ECO:0007669"/>
    <property type="project" value="Ensembl"/>
</dbReference>
<reference evidence="8" key="3">
    <citation type="submission" date="2025-09" db="UniProtKB">
        <authorList>
            <consortium name="Ensembl"/>
        </authorList>
    </citation>
    <scope>IDENTIFICATION</scope>
    <source>
        <strain evidence="8">Boxer</strain>
    </source>
</reference>
<dbReference type="SMART" id="SM00199">
    <property type="entry name" value="SCY"/>
    <property type="match status" value="1"/>
</dbReference>
<evidence type="ECO:0000313" key="9">
    <source>
        <dbReference type="Proteomes" id="UP000805418"/>
    </source>
</evidence>
<dbReference type="GO" id="GO:0045236">
    <property type="term" value="F:CXCR chemokine receptor binding"/>
    <property type="evidence" value="ECO:0000318"/>
    <property type="project" value="GO_Central"/>
</dbReference>
<dbReference type="GO" id="GO:0005615">
    <property type="term" value="C:extracellular space"/>
    <property type="evidence" value="ECO:0000318"/>
    <property type="project" value="GO_Central"/>
</dbReference>
<dbReference type="GeneTree" id="ENSGT00940000162749"/>
<proteinExistence type="inferred from homology"/>
<comment type="similarity">
    <text evidence="2 7">Belongs to the intercrine alpha (chemokine CxC) family.</text>
</comment>
<protein>
    <recommendedName>
        <fullName evidence="7">C-X-C motif chemokine</fullName>
    </recommendedName>
</protein>
<evidence type="ECO:0000256" key="6">
    <source>
        <dbReference type="ARBA" id="ARBA00023157"/>
    </source>
</evidence>
<sequence length="116" mass="12395">MSLPPARAPRAPRVPRLPGWLCALLLLLLLTPPGPLGSAGPVASIVRELRCVCLSTTPGIHPRMIAKVQVVAAGPQCPRVEVIATLKNKREVCLDPETPALKKAIQKILDSARKTD</sequence>
<dbReference type="FunFam" id="2.40.50.40:FF:000004">
    <property type="entry name" value="C-X-C motif chemokine"/>
    <property type="match status" value="1"/>
</dbReference>
<dbReference type="InterPro" id="IPR001089">
    <property type="entry name" value="Chemokine_CXC"/>
</dbReference>
<dbReference type="GO" id="GO:0008009">
    <property type="term" value="F:chemokine activity"/>
    <property type="evidence" value="ECO:0000318"/>
    <property type="project" value="GO_Central"/>
</dbReference>
<dbReference type="InterPro" id="IPR039809">
    <property type="entry name" value="Chemokine_b/g/d"/>
</dbReference>
<dbReference type="InterPro" id="IPR033899">
    <property type="entry name" value="CXC_Chemokine_domain"/>
</dbReference>
<dbReference type="Proteomes" id="UP000805418">
    <property type="component" value="Chromosome 13"/>
</dbReference>
<dbReference type="GO" id="GO:0061844">
    <property type="term" value="P:antimicrobial humoral immune response mediated by antimicrobial peptide"/>
    <property type="evidence" value="ECO:0000318"/>
    <property type="project" value="GO_Central"/>
</dbReference>
<dbReference type="PRINTS" id="PR00437">
    <property type="entry name" value="SMALLCYTKCXC"/>
</dbReference>
<keyword evidence="4 7" id="KW-0202">Cytokine</keyword>
<dbReference type="PROSITE" id="PS00471">
    <property type="entry name" value="SMALL_CYTOKINES_CXC"/>
    <property type="match status" value="1"/>
</dbReference>
<dbReference type="SUPFAM" id="SSF54117">
    <property type="entry name" value="Interleukin 8-like chemokines"/>
    <property type="match status" value="1"/>
</dbReference>
<dbReference type="Reactome" id="R-CFA-418594">
    <property type="pathway name" value="G alpha (i) signalling events"/>
</dbReference>
<evidence type="ECO:0000256" key="3">
    <source>
        <dbReference type="ARBA" id="ARBA00022500"/>
    </source>
</evidence>
<evidence type="ECO:0000256" key="1">
    <source>
        <dbReference type="ARBA" id="ARBA00004613"/>
    </source>
</evidence>
<dbReference type="AlphaFoldDB" id="A0A8I3MYF9"/>
<keyword evidence="3 7" id="KW-0145">Chemotaxis</keyword>
<dbReference type="Gene3D" id="2.40.50.40">
    <property type="match status" value="1"/>
</dbReference>
<dbReference type="PANTHER" id="PTHR12015">
    <property type="entry name" value="SMALL INDUCIBLE CYTOKINE A"/>
    <property type="match status" value="1"/>
</dbReference>
<evidence type="ECO:0000256" key="7">
    <source>
        <dbReference type="RuleBase" id="RU361149"/>
    </source>
</evidence>
<keyword evidence="5 7" id="KW-0964">Secreted</keyword>
<dbReference type="GO" id="GO:0030593">
    <property type="term" value="P:neutrophil chemotaxis"/>
    <property type="evidence" value="ECO:0000318"/>
    <property type="project" value="GO_Central"/>
</dbReference>
<evidence type="ECO:0000256" key="4">
    <source>
        <dbReference type="ARBA" id="ARBA00022514"/>
    </source>
</evidence>
<evidence type="ECO:0000313" key="8">
    <source>
        <dbReference type="Ensembl" id="ENSCAFP00845008729.1"/>
    </source>
</evidence>
<reference evidence="8" key="2">
    <citation type="submission" date="2025-08" db="UniProtKB">
        <authorList>
            <consortium name="Ensembl"/>
        </authorList>
    </citation>
    <scope>IDENTIFICATION</scope>
    <source>
        <strain evidence="8">Boxer</strain>
    </source>
</reference>
<keyword evidence="6" id="KW-1015">Disulfide bond</keyword>
<dbReference type="InterPro" id="IPR001811">
    <property type="entry name" value="Chemokine_IL8-like_dom"/>
</dbReference>
<dbReference type="InterPro" id="IPR018048">
    <property type="entry name" value="Chemokine_CXC_CS"/>
</dbReference>
<accession>A0A8I3MYF9</accession>
<dbReference type="Reactome" id="R-CFA-380108">
    <property type="pathway name" value="Chemokine receptors bind chemokines"/>
</dbReference>